<dbReference type="InterPro" id="IPR014016">
    <property type="entry name" value="UvrD-like_ATP-bd"/>
</dbReference>
<dbReference type="GO" id="GO:0016787">
    <property type="term" value="F:hydrolase activity"/>
    <property type="evidence" value="ECO:0007669"/>
    <property type="project" value="UniProtKB-KW"/>
</dbReference>
<evidence type="ECO:0000313" key="11">
    <source>
        <dbReference type="EMBL" id="MZQ91280.1"/>
    </source>
</evidence>
<keyword evidence="2" id="KW-0378">Hydrolase</keyword>
<dbReference type="PANTHER" id="PTHR11070">
    <property type="entry name" value="UVRD / RECB / PCRA DNA HELICASE FAMILY MEMBER"/>
    <property type="match status" value="1"/>
</dbReference>
<feature type="domain" description="UvrD-like helicase C-terminal" evidence="10">
    <location>
        <begin position="620"/>
        <end position="678"/>
    </location>
</feature>
<sequence length="837" mass="88435">MHIHKLSVSSRPLLQPQPEASALERIMAALVQGRSPAPPDLVEAVGEYVASTTYMPMHEANVWLARVLGWHQAWRSRAAAIAAEVLEALLAVGVFGTGAGFGHTLLVPLAPRSTLVPGVGPVRIAARPIWRTVDGDSGAFPGAIFSPAAPGEEVVSFAHATALPLLDHDRLDALAEIIALARSGVALRDLTADWQKRLVVLSCGFDPVASLWRMDAKRAAALLSWAGFANDAATGETTDPDQALVIALPAGQRAIVTAGPGSGKTYVVCQRLAHLLDSGISAPRMWLLSFTRVAVEELRDRIAAGISRPDEARALNVATFDSFASRLLNAALPAGAQRPRDHDAAVRAALQMLKDPPAVVIGFAAGLAHVVIDEAQDLLGDRLELMRAFFDLLPPGCGVTILGDAAQSIYRFSLNNAGNAVLDSLLDPRPGFAIMTLGTDHRTRDPDLAAFFTATRVALGAAGHSGTEAYARTRQSIERLATSAPRGVLDPVLPPGQNSMVLFRGRRALLAESHRLMSANVAFRLRPSGQGDLIQPWIGALLAGLPGRALVPIDEIAARFDLMQVLFEGRALDEVWSTLNQLADSPGVQLDTARLQRRIGQSLPPRLLRRFLGHAGPLLGTIHGAKGLEADNVLLMLPYAPPELGPEAAQSASGIDLLEEARTLYVGATRARVRLYIGSQRPSRMQMLGGERFWRGHPGNFSAEIGREGDVLPFLHIEAEIRAAALVRAAEALAAPGPSPKALPGVALRDGQTGAWAIFRADALGIALGPPLGQLSANALRAMARIAGCDQAALPGRIGGFFLSGAATCPWSEGDDSGIALVPVLCGLASISLESDP</sequence>
<dbReference type="OrthoDB" id="5461146at2"/>
<evidence type="ECO:0000256" key="6">
    <source>
        <dbReference type="ARBA" id="ARBA00034617"/>
    </source>
</evidence>
<dbReference type="GO" id="GO:0003677">
    <property type="term" value="F:DNA binding"/>
    <property type="evidence" value="ECO:0007669"/>
    <property type="project" value="InterPro"/>
</dbReference>
<keyword evidence="5" id="KW-0413">Isomerase</keyword>
<dbReference type="RefSeq" id="WP_161348662.1">
    <property type="nucleotide sequence ID" value="NZ_BMGW01000023.1"/>
</dbReference>
<dbReference type="InterPro" id="IPR000212">
    <property type="entry name" value="DNA_helicase_UvrD/REP"/>
</dbReference>
<dbReference type="EMBL" id="WWNR01000023">
    <property type="protein sequence ID" value="MZQ91280.1"/>
    <property type="molecule type" value="Genomic_DNA"/>
</dbReference>
<reference evidence="11 12" key="1">
    <citation type="submission" date="2020-01" db="EMBL/GenBank/DDBJ databases">
        <title>Frigidibacter albus SP32T (=CGMCC 1.13995T).</title>
        <authorList>
            <person name="Liao X."/>
        </authorList>
    </citation>
    <scope>NUCLEOTIDE SEQUENCE [LARGE SCALE GENOMIC DNA]</scope>
    <source>
        <strain evidence="11 12">SP32</strain>
    </source>
</reference>
<comment type="catalytic activity">
    <reaction evidence="6">
        <text>Couples ATP hydrolysis with the unwinding of duplex DNA by translocating in the 3'-5' direction.</text>
        <dbReference type="EC" id="5.6.2.4"/>
    </reaction>
</comment>
<evidence type="ECO:0000256" key="3">
    <source>
        <dbReference type="ARBA" id="ARBA00022806"/>
    </source>
</evidence>
<keyword evidence="12" id="KW-1185">Reference proteome</keyword>
<feature type="domain" description="UvrD-like helicase ATP-binding" evidence="9">
    <location>
        <begin position="341"/>
        <end position="415"/>
    </location>
</feature>
<evidence type="ECO:0000256" key="2">
    <source>
        <dbReference type="ARBA" id="ARBA00022801"/>
    </source>
</evidence>
<evidence type="ECO:0000256" key="8">
    <source>
        <dbReference type="ARBA" id="ARBA00048988"/>
    </source>
</evidence>
<comment type="catalytic activity">
    <reaction evidence="8">
        <text>ATP + H2O = ADP + phosphate + H(+)</text>
        <dbReference type="Rhea" id="RHEA:13065"/>
        <dbReference type="ChEBI" id="CHEBI:15377"/>
        <dbReference type="ChEBI" id="CHEBI:15378"/>
        <dbReference type="ChEBI" id="CHEBI:30616"/>
        <dbReference type="ChEBI" id="CHEBI:43474"/>
        <dbReference type="ChEBI" id="CHEBI:456216"/>
        <dbReference type="EC" id="5.6.2.4"/>
    </reaction>
</comment>
<dbReference type="Pfam" id="PF00580">
    <property type="entry name" value="UvrD-helicase"/>
    <property type="match status" value="2"/>
</dbReference>
<keyword evidence="3 11" id="KW-0347">Helicase</keyword>
<keyword evidence="4" id="KW-0067">ATP-binding</keyword>
<dbReference type="SUPFAM" id="SSF52540">
    <property type="entry name" value="P-loop containing nucleoside triphosphate hydrolases"/>
    <property type="match status" value="1"/>
</dbReference>
<gene>
    <name evidence="11" type="ORF">GS660_19525</name>
</gene>
<dbReference type="AlphaFoldDB" id="A0A6L8VQ40"/>
<dbReference type="GO" id="GO:0005524">
    <property type="term" value="F:ATP binding"/>
    <property type="evidence" value="ECO:0007669"/>
    <property type="project" value="UniProtKB-KW"/>
</dbReference>
<dbReference type="InterPro" id="IPR014017">
    <property type="entry name" value="DNA_helicase_UvrD-like_C"/>
</dbReference>
<protein>
    <recommendedName>
        <fullName evidence="7">DNA 3'-5' helicase</fullName>
        <ecNumber evidence="7">5.6.2.4</ecNumber>
    </recommendedName>
</protein>
<dbReference type="GO" id="GO:0005829">
    <property type="term" value="C:cytosol"/>
    <property type="evidence" value="ECO:0007669"/>
    <property type="project" value="TreeGrafter"/>
</dbReference>
<dbReference type="Pfam" id="PF13361">
    <property type="entry name" value="UvrD_C"/>
    <property type="match status" value="1"/>
</dbReference>
<name>A0A6L8VQ40_9RHOB</name>
<evidence type="ECO:0000256" key="7">
    <source>
        <dbReference type="ARBA" id="ARBA00034808"/>
    </source>
</evidence>
<dbReference type="EC" id="5.6.2.4" evidence="7"/>
<evidence type="ECO:0000256" key="4">
    <source>
        <dbReference type="ARBA" id="ARBA00022840"/>
    </source>
</evidence>
<evidence type="ECO:0000313" key="12">
    <source>
        <dbReference type="Proteomes" id="UP000477083"/>
    </source>
</evidence>
<evidence type="ECO:0000259" key="10">
    <source>
        <dbReference type="Pfam" id="PF13361"/>
    </source>
</evidence>
<dbReference type="Gene3D" id="3.40.50.300">
    <property type="entry name" value="P-loop containing nucleotide triphosphate hydrolases"/>
    <property type="match status" value="2"/>
</dbReference>
<dbReference type="GO" id="GO:0000725">
    <property type="term" value="P:recombinational repair"/>
    <property type="evidence" value="ECO:0007669"/>
    <property type="project" value="TreeGrafter"/>
</dbReference>
<dbReference type="Proteomes" id="UP000477083">
    <property type="component" value="Unassembled WGS sequence"/>
</dbReference>
<evidence type="ECO:0000256" key="1">
    <source>
        <dbReference type="ARBA" id="ARBA00022741"/>
    </source>
</evidence>
<evidence type="ECO:0000256" key="5">
    <source>
        <dbReference type="ARBA" id="ARBA00023235"/>
    </source>
</evidence>
<keyword evidence="1" id="KW-0547">Nucleotide-binding</keyword>
<dbReference type="PANTHER" id="PTHR11070:SF3">
    <property type="entry name" value="DNA 3'-5' HELICASE"/>
    <property type="match status" value="1"/>
</dbReference>
<dbReference type="GO" id="GO:0043138">
    <property type="term" value="F:3'-5' DNA helicase activity"/>
    <property type="evidence" value="ECO:0007669"/>
    <property type="project" value="UniProtKB-EC"/>
</dbReference>
<feature type="domain" description="UvrD-like helicase ATP-binding" evidence="9">
    <location>
        <begin position="245"/>
        <end position="331"/>
    </location>
</feature>
<proteinExistence type="predicted"/>
<evidence type="ECO:0000259" key="9">
    <source>
        <dbReference type="Pfam" id="PF00580"/>
    </source>
</evidence>
<comment type="caution">
    <text evidence="11">The sequence shown here is derived from an EMBL/GenBank/DDBJ whole genome shotgun (WGS) entry which is preliminary data.</text>
</comment>
<dbReference type="InterPro" id="IPR027417">
    <property type="entry name" value="P-loop_NTPase"/>
</dbReference>
<accession>A0A6L8VQ40</accession>
<organism evidence="11 12">
    <name type="scientific">Frigidibacter albus</name>
    <dbReference type="NCBI Taxonomy" id="1465486"/>
    <lineage>
        <taxon>Bacteria</taxon>
        <taxon>Pseudomonadati</taxon>
        <taxon>Pseudomonadota</taxon>
        <taxon>Alphaproteobacteria</taxon>
        <taxon>Rhodobacterales</taxon>
        <taxon>Paracoccaceae</taxon>
        <taxon>Frigidibacter</taxon>
    </lineage>
</organism>